<gene>
    <name evidence="2" type="ORF">TorRG33x02_037320</name>
</gene>
<dbReference type="OrthoDB" id="10327838at2759"/>
<keyword evidence="3" id="KW-1185">Reference proteome</keyword>
<evidence type="ECO:0000256" key="1">
    <source>
        <dbReference type="SAM" id="MobiDB-lite"/>
    </source>
</evidence>
<dbReference type="AlphaFoldDB" id="A0A2P5FS73"/>
<name>A0A2P5FS73_TREOI</name>
<accession>A0A2P5FS73</accession>
<feature type="region of interest" description="Disordered" evidence="1">
    <location>
        <begin position="38"/>
        <end position="90"/>
    </location>
</feature>
<protein>
    <submittedName>
        <fullName evidence="2">Uncharacterized protein</fullName>
    </submittedName>
</protein>
<evidence type="ECO:0000313" key="3">
    <source>
        <dbReference type="Proteomes" id="UP000237000"/>
    </source>
</evidence>
<feature type="compositionally biased region" description="Polar residues" evidence="1">
    <location>
        <begin position="44"/>
        <end position="63"/>
    </location>
</feature>
<dbReference type="EMBL" id="JXTC01000012">
    <property type="protein sequence ID" value="POO00658.1"/>
    <property type="molecule type" value="Genomic_DNA"/>
</dbReference>
<organism evidence="2 3">
    <name type="scientific">Trema orientale</name>
    <name type="common">Charcoal tree</name>
    <name type="synonym">Celtis orientalis</name>
    <dbReference type="NCBI Taxonomy" id="63057"/>
    <lineage>
        <taxon>Eukaryota</taxon>
        <taxon>Viridiplantae</taxon>
        <taxon>Streptophyta</taxon>
        <taxon>Embryophyta</taxon>
        <taxon>Tracheophyta</taxon>
        <taxon>Spermatophyta</taxon>
        <taxon>Magnoliopsida</taxon>
        <taxon>eudicotyledons</taxon>
        <taxon>Gunneridae</taxon>
        <taxon>Pentapetalae</taxon>
        <taxon>rosids</taxon>
        <taxon>fabids</taxon>
        <taxon>Rosales</taxon>
        <taxon>Cannabaceae</taxon>
        <taxon>Trema</taxon>
    </lineage>
</organism>
<sequence>MNFYSAQSFYQTPCVHLSYSHSSHTFLSTYRSIRYPHETETASRTRGPSSRLQATSDPDTNPKGQKKRCSQQKRHHPLTPTPLRSYHRGTEQSNQHSEGFYVMGHCRFDCSSCCRSDSASGAGSSCASPKVGSCTETLRFLSRWRRRSDGRLRLCWHWEPRSCREVWVRWR</sequence>
<comment type="caution">
    <text evidence="2">The sequence shown here is derived from an EMBL/GenBank/DDBJ whole genome shotgun (WGS) entry which is preliminary data.</text>
</comment>
<dbReference type="Proteomes" id="UP000237000">
    <property type="component" value="Unassembled WGS sequence"/>
</dbReference>
<reference evidence="3" key="1">
    <citation type="submission" date="2016-06" db="EMBL/GenBank/DDBJ databases">
        <title>Parallel loss of symbiosis genes in relatives of nitrogen-fixing non-legume Parasponia.</title>
        <authorList>
            <person name="Van Velzen R."/>
            <person name="Holmer R."/>
            <person name="Bu F."/>
            <person name="Rutten L."/>
            <person name="Van Zeijl A."/>
            <person name="Liu W."/>
            <person name="Santuari L."/>
            <person name="Cao Q."/>
            <person name="Sharma T."/>
            <person name="Shen D."/>
            <person name="Roswanjaya Y."/>
            <person name="Wardhani T."/>
            <person name="Kalhor M.S."/>
            <person name="Jansen J."/>
            <person name="Van den Hoogen J."/>
            <person name="Gungor B."/>
            <person name="Hartog M."/>
            <person name="Hontelez J."/>
            <person name="Verver J."/>
            <person name="Yang W.-C."/>
            <person name="Schijlen E."/>
            <person name="Repin R."/>
            <person name="Schilthuizen M."/>
            <person name="Schranz E."/>
            <person name="Heidstra R."/>
            <person name="Miyata K."/>
            <person name="Fedorova E."/>
            <person name="Kohlen W."/>
            <person name="Bisseling T."/>
            <person name="Smit S."/>
            <person name="Geurts R."/>
        </authorList>
    </citation>
    <scope>NUCLEOTIDE SEQUENCE [LARGE SCALE GENOMIC DNA]</scope>
    <source>
        <strain evidence="3">cv. RG33-2</strain>
    </source>
</reference>
<evidence type="ECO:0000313" key="2">
    <source>
        <dbReference type="EMBL" id="POO00658.1"/>
    </source>
</evidence>
<proteinExistence type="predicted"/>
<dbReference type="InParanoid" id="A0A2P5FS73"/>
<feature type="compositionally biased region" description="Basic residues" evidence="1">
    <location>
        <begin position="64"/>
        <end position="77"/>
    </location>
</feature>